<feature type="transmembrane region" description="Helical" evidence="1">
    <location>
        <begin position="25"/>
        <end position="46"/>
    </location>
</feature>
<accession>A0A7W8ZMT9</accession>
<keyword evidence="1" id="KW-0472">Membrane</keyword>
<proteinExistence type="predicted"/>
<gene>
    <name evidence="2" type="ORF">HDE68_002664</name>
</gene>
<sequence length="349" mass="40135">MPEKDVGTRNIIMDAKGVIRPVKNAFVVILSNEVPSPVLVLLYPYFIRKINGIKRIHKDKSVKSREMNFIDVKVNINFKQIFTMKRTLLSLIIPVVFLVSCNNSVDKEGKTHGKYMFTVKKQIKTAGTLNNDTLRAFGEVGFTRPLRIKTPVKLQQYLKDSINYVEEVDFTGDKIPDFICKMKLDSTGVGNEYWITSNLKTVKKLQYYGDGFHYRWFINLDSDPEPEIYEAIGDEDGADYTFVDQNLKTGKDKTLLYINPVVIENDKKYWGYPWDVKDFMARTDGKTVELFCSLKHSITRDGNEISLPPGQKQMPVVLFRGHPTQKGELKGVKNEEWLSLTEIVDRTKK</sequence>
<organism evidence="2 3">
    <name type="scientific">Pedobacter cryoconitis</name>
    <dbReference type="NCBI Taxonomy" id="188932"/>
    <lineage>
        <taxon>Bacteria</taxon>
        <taxon>Pseudomonadati</taxon>
        <taxon>Bacteroidota</taxon>
        <taxon>Sphingobacteriia</taxon>
        <taxon>Sphingobacteriales</taxon>
        <taxon>Sphingobacteriaceae</taxon>
        <taxon>Pedobacter</taxon>
    </lineage>
</organism>
<dbReference type="RefSeq" id="WP_183882603.1">
    <property type="nucleotide sequence ID" value="NZ_JACHCE010000003.1"/>
</dbReference>
<dbReference type="EMBL" id="JACHCE010000003">
    <property type="protein sequence ID" value="MBB5636763.1"/>
    <property type="molecule type" value="Genomic_DNA"/>
</dbReference>
<dbReference type="Proteomes" id="UP000537204">
    <property type="component" value="Unassembled WGS sequence"/>
</dbReference>
<evidence type="ECO:0000256" key="1">
    <source>
        <dbReference type="SAM" id="Phobius"/>
    </source>
</evidence>
<keyword evidence="1" id="KW-1133">Transmembrane helix</keyword>
<protein>
    <submittedName>
        <fullName evidence="2">Uncharacterized protein</fullName>
    </submittedName>
</protein>
<evidence type="ECO:0000313" key="2">
    <source>
        <dbReference type="EMBL" id="MBB5636763.1"/>
    </source>
</evidence>
<reference evidence="2 3" key="1">
    <citation type="submission" date="2020-08" db="EMBL/GenBank/DDBJ databases">
        <title>Genomic Encyclopedia of Type Strains, Phase IV (KMG-V): Genome sequencing to study the core and pangenomes of soil and plant-associated prokaryotes.</title>
        <authorList>
            <person name="Whitman W."/>
        </authorList>
    </citation>
    <scope>NUCLEOTIDE SEQUENCE [LARGE SCALE GENOMIC DNA]</scope>
    <source>
        <strain evidence="2 3">S3M1</strain>
    </source>
</reference>
<dbReference type="AlphaFoldDB" id="A0A7W8ZMT9"/>
<name>A0A7W8ZMT9_9SPHI</name>
<keyword evidence="1" id="KW-0812">Transmembrane</keyword>
<evidence type="ECO:0000313" key="3">
    <source>
        <dbReference type="Proteomes" id="UP000537204"/>
    </source>
</evidence>
<comment type="caution">
    <text evidence="2">The sequence shown here is derived from an EMBL/GenBank/DDBJ whole genome shotgun (WGS) entry which is preliminary data.</text>
</comment>